<dbReference type="OrthoDB" id="6610322at2759"/>
<proteinExistence type="predicted"/>
<feature type="non-terminal residue" evidence="2">
    <location>
        <position position="313"/>
    </location>
</feature>
<dbReference type="PANTHER" id="PTHR37984:SF5">
    <property type="entry name" value="PROTEIN NYNRIN-LIKE"/>
    <property type="match status" value="1"/>
</dbReference>
<dbReference type="Proteomes" id="UP000478052">
    <property type="component" value="Unassembled WGS sequence"/>
</dbReference>
<organism evidence="2 3">
    <name type="scientific">Aphis craccivora</name>
    <name type="common">Cowpea aphid</name>
    <dbReference type="NCBI Taxonomy" id="307492"/>
    <lineage>
        <taxon>Eukaryota</taxon>
        <taxon>Metazoa</taxon>
        <taxon>Ecdysozoa</taxon>
        <taxon>Arthropoda</taxon>
        <taxon>Hexapoda</taxon>
        <taxon>Insecta</taxon>
        <taxon>Pterygota</taxon>
        <taxon>Neoptera</taxon>
        <taxon>Paraneoptera</taxon>
        <taxon>Hemiptera</taxon>
        <taxon>Sternorrhyncha</taxon>
        <taxon>Aphidomorpha</taxon>
        <taxon>Aphidoidea</taxon>
        <taxon>Aphididae</taxon>
        <taxon>Aphidini</taxon>
        <taxon>Aphis</taxon>
        <taxon>Aphis</taxon>
    </lineage>
</organism>
<evidence type="ECO:0000313" key="2">
    <source>
        <dbReference type="EMBL" id="KAF0702605.1"/>
    </source>
</evidence>
<dbReference type="EMBL" id="VUJU01014220">
    <property type="protein sequence ID" value="KAF0702605.1"/>
    <property type="molecule type" value="Genomic_DNA"/>
</dbReference>
<keyword evidence="3" id="KW-1185">Reference proteome</keyword>
<comment type="caution">
    <text evidence="2">The sequence shown here is derived from an EMBL/GenBank/DDBJ whole genome shotgun (WGS) entry which is preliminary data.</text>
</comment>
<dbReference type="InterPro" id="IPR012337">
    <property type="entry name" value="RNaseH-like_sf"/>
</dbReference>
<evidence type="ECO:0000259" key="1">
    <source>
        <dbReference type="PROSITE" id="PS50994"/>
    </source>
</evidence>
<accession>A0A6G0VN52</accession>
<dbReference type="Gene3D" id="3.30.420.10">
    <property type="entry name" value="Ribonuclease H-like superfamily/Ribonuclease H"/>
    <property type="match status" value="1"/>
</dbReference>
<dbReference type="InterPro" id="IPR050951">
    <property type="entry name" value="Retrovirus_Pol_polyprotein"/>
</dbReference>
<dbReference type="AlphaFoldDB" id="A0A6G0VN52"/>
<dbReference type="InterPro" id="IPR001584">
    <property type="entry name" value="Integrase_cat-core"/>
</dbReference>
<gene>
    <name evidence="2" type="ORF">FWK35_00035207</name>
</gene>
<dbReference type="PROSITE" id="PS50994">
    <property type="entry name" value="INTEGRASE"/>
    <property type="match status" value="1"/>
</dbReference>
<reference evidence="2 3" key="1">
    <citation type="submission" date="2019-08" db="EMBL/GenBank/DDBJ databases">
        <title>Whole genome of Aphis craccivora.</title>
        <authorList>
            <person name="Voronova N.V."/>
            <person name="Shulinski R.S."/>
            <person name="Bandarenka Y.V."/>
            <person name="Zhorov D.G."/>
            <person name="Warner D."/>
        </authorList>
    </citation>
    <scope>NUCLEOTIDE SEQUENCE [LARGE SCALE GENOMIC DNA]</scope>
    <source>
        <strain evidence="2">180601</strain>
        <tissue evidence="2">Whole Body</tissue>
    </source>
</reference>
<dbReference type="InterPro" id="IPR036397">
    <property type="entry name" value="RNaseH_sf"/>
</dbReference>
<dbReference type="PANTHER" id="PTHR37984">
    <property type="entry name" value="PROTEIN CBG26694"/>
    <property type="match status" value="1"/>
</dbReference>
<dbReference type="GO" id="GO:0015074">
    <property type="term" value="P:DNA integration"/>
    <property type="evidence" value="ECO:0007669"/>
    <property type="project" value="InterPro"/>
</dbReference>
<dbReference type="GO" id="GO:0003676">
    <property type="term" value="F:nucleic acid binding"/>
    <property type="evidence" value="ECO:0007669"/>
    <property type="project" value="InterPro"/>
</dbReference>
<dbReference type="SUPFAM" id="SSF53098">
    <property type="entry name" value="Ribonuclease H-like"/>
    <property type="match status" value="1"/>
</dbReference>
<protein>
    <submittedName>
        <fullName evidence="2">KRAB-A domain-containing protein 2-like</fullName>
    </submittedName>
</protein>
<feature type="domain" description="Integrase catalytic" evidence="1">
    <location>
        <begin position="1"/>
        <end position="121"/>
    </location>
</feature>
<sequence length="313" mass="35532">MSQCVTQTEEIAYQLLDIFTIFGAPSILHSDNGREFVNKIVTSVCEIWPQVKIVHGKARHSQSQGSVERANQDIESMIATWMQTNDNAKWSESLRFVQAMKNSAFHSGIKRTPYEAMFECTMKMGLATSSIPKNVITELIYEDDKDKNEKVNEKILLKRSTKIKRQRMTLQFLEKQAKKMKTISNKNFPAALIGQTVRVKIPDFDRCKIDSRTLLAVVVEVIDDEFYRLESKAGTLNQLFTRNQFTLCDEKCISISDVPNTTTSIRQAVAQLSLSGGQGFLRCDCQQKCTTKKCKCRQSNLLCNSRCHNSATC</sequence>
<evidence type="ECO:0000313" key="3">
    <source>
        <dbReference type="Proteomes" id="UP000478052"/>
    </source>
</evidence>
<name>A0A6G0VN52_APHCR</name>